<organism evidence="3">
    <name type="scientific">hydrothermal vent metagenome</name>
    <dbReference type="NCBI Taxonomy" id="652676"/>
    <lineage>
        <taxon>unclassified sequences</taxon>
        <taxon>metagenomes</taxon>
        <taxon>ecological metagenomes</taxon>
    </lineage>
</organism>
<feature type="transmembrane region" description="Helical" evidence="1">
    <location>
        <begin position="282"/>
        <end position="304"/>
    </location>
</feature>
<name>A0A3B0WMX3_9ZZZZ</name>
<evidence type="ECO:0000313" key="3">
    <source>
        <dbReference type="EMBL" id="VAW57295.1"/>
    </source>
</evidence>
<feature type="domain" description="AAA+ ATPase" evidence="2">
    <location>
        <begin position="42"/>
        <end position="187"/>
    </location>
</feature>
<evidence type="ECO:0000256" key="1">
    <source>
        <dbReference type="SAM" id="Phobius"/>
    </source>
</evidence>
<dbReference type="SUPFAM" id="SSF52540">
    <property type="entry name" value="P-loop containing nucleoside triphosphate hydrolases"/>
    <property type="match status" value="1"/>
</dbReference>
<accession>A0A3B0WMX3</accession>
<dbReference type="Pfam" id="PF13401">
    <property type="entry name" value="AAA_22"/>
    <property type="match status" value="1"/>
</dbReference>
<proteinExistence type="predicted"/>
<dbReference type="CDD" id="cd00009">
    <property type="entry name" value="AAA"/>
    <property type="match status" value="1"/>
</dbReference>
<gene>
    <name evidence="3" type="ORF">MNBD_GAMMA07-243</name>
</gene>
<dbReference type="InterPro" id="IPR027417">
    <property type="entry name" value="P-loop_NTPase"/>
</dbReference>
<dbReference type="EMBL" id="UOFF01000368">
    <property type="protein sequence ID" value="VAW57295.1"/>
    <property type="molecule type" value="Genomic_DNA"/>
</dbReference>
<sequence length="410" mass="46711">MYLEYFGLLETPFSIAPDPRYLYMSERHREALAHLLYGIESTGAFILLTGDVGTGKTTVSRCLLEQVPEDTYLALVLNPKLNAIELLQVICDEFRITYDKSDLSAKALVDYINRYLLGAHALGKKTVLLIEEAQNLDLDVLEQLRLLTNLETSERKLLQVILLGQPEFLEVLDRPELSQLSQRITARFHLSPLMLHEVEEYVSYRLSIAGCRRPLFGQGVIKLLYRYSGGVPRLINVICDRALLGCYVQNHHYIDKKTLTIAAKEVLGENKAALIKPKYTQYFYQAAAFSVIVILLVFVTVFLINNEEWFLEVEQNVDGIEKQVPQQIEDKIKEESDDKINKPLVKLPKDNSNEQTAIAYDALRNNTRVQVGQIESEQTLSVKPIPQPIKPEFETKAVTVKTIKWPDSDQ</sequence>
<evidence type="ECO:0000259" key="2">
    <source>
        <dbReference type="SMART" id="SM00382"/>
    </source>
</evidence>
<dbReference type="SMART" id="SM00382">
    <property type="entry name" value="AAA"/>
    <property type="match status" value="1"/>
</dbReference>
<keyword evidence="1" id="KW-0812">Transmembrane</keyword>
<dbReference type="InterPro" id="IPR049945">
    <property type="entry name" value="AAA_22"/>
</dbReference>
<dbReference type="InterPro" id="IPR052026">
    <property type="entry name" value="ExeA_AAA_ATPase_DNA-bind"/>
</dbReference>
<dbReference type="InterPro" id="IPR003593">
    <property type="entry name" value="AAA+_ATPase"/>
</dbReference>
<protein>
    <submittedName>
        <fullName evidence="3">General secretion pathway protein A</fullName>
    </submittedName>
</protein>
<reference evidence="3" key="1">
    <citation type="submission" date="2018-06" db="EMBL/GenBank/DDBJ databases">
        <authorList>
            <person name="Zhirakovskaya E."/>
        </authorList>
    </citation>
    <scope>NUCLEOTIDE SEQUENCE</scope>
</reference>
<keyword evidence="1" id="KW-1133">Transmembrane helix</keyword>
<dbReference type="AlphaFoldDB" id="A0A3B0WMX3"/>
<dbReference type="Gene3D" id="3.40.50.300">
    <property type="entry name" value="P-loop containing nucleotide triphosphate hydrolases"/>
    <property type="match status" value="1"/>
</dbReference>
<keyword evidence="1" id="KW-0472">Membrane</keyword>
<dbReference type="PANTHER" id="PTHR35894">
    <property type="entry name" value="GENERAL SECRETION PATHWAY PROTEIN A-RELATED"/>
    <property type="match status" value="1"/>
</dbReference>
<feature type="non-terminal residue" evidence="3">
    <location>
        <position position="410"/>
    </location>
</feature>
<dbReference type="GO" id="GO:0016887">
    <property type="term" value="F:ATP hydrolysis activity"/>
    <property type="evidence" value="ECO:0007669"/>
    <property type="project" value="InterPro"/>
</dbReference>
<dbReference type="PANTHER" id="PTHR35894:SF1">
    <property type="entry name" value="PHOSPHORIBULOKINASE _ URIDINE KINASE FAMILY"/>
    <property type="match status" value="1"/>
</dbReference>